<feature type="region of interest" description="Disordered" evidence="1">
    <location>
        <begin position="1096"/>
        <end position="1121"/>
    </location>
</feature>
<evidence type="ECO:0000313" key="4">
    <source>
        <dbReference type="Proteomes" id="UP000518206"/>
    </source>
</evidence>
<comment type="caution">
    <text evidence="3">The sequence shown here is derived from an EMBL/GenBank/DDBJ whole genome shotgun (WGS) entry which is preliminary data.</text>
</comment>
<evidence type="ECO:0000256" key="1">
    <source>
        <dbReference type="SAM" id="MobiDB-lite"/>
    </source>
</evidence>
<dbReference type="EMBL" id="JACHVX010000004">
    <property type="protein sequence ID" value="MBB2924037.1"/>
    <property type="molecule type" value="Genomic_DNA"/>
</dbReference>
<protein>
    <recommendedName>
        <fullName evidence="2">DUF7824 domain-containing protein</fullName>
    </recommendedName>
</protein>
<proteinExistence type="predicted"/>
<accession>A0A7W4YCU7</accession>
<reference evidence="3 4" key="1">
    <citation type="submission" date="2020-08" db="EMBL/GenBank/DDBJ databases">
        <title>The Agave Microbiome: Exploring the role of microbial communities in plant adaptations to desert environments.</title>
        <authorList>
            <person name="Partida-Martinez L.P."/>
        </authorList>
    </citation>
    <scope>NUCLEOTIDE SEQUENCE [LARGE SCALE GENOMIC DNA]</scope>
    <source>
        <strain evidence="3 4">RAS26</strain>
    </source>
</reference>
<dbReference type="AlphaFoldDB" id="A0A7W4YCU7"/>
<feature type="domain" description="DUF7824" evidence="2">
    <location>
        <begin position="505"/>
        <end position="549"/>
    </location>
</feature>
<dbReference type="RefSeq" id="WP_183296833.1">
    <property type="nucleotide sequence ID" value="NZ_JACHVX010000004.1"/>
</dbReference>
<dbReference type="Proteomes" id="UP000518206">
    <property type="component" value="Unassembled WGS sequence"/>
</dbReference>
<dbReference type="InterPro" id="IPR056726">
    <property type="entry name" value="DUF7824"/>
</dbReference>
<sequence length="1121" mass="117843">MITAGTTAAVEVFTALGWAWASLADVESLPLGTREQQAVARRGLASGEWGEIGHLGENSYGWIPWTDVDENLLAVFAVRVGVDARRAVRLLGQAHRVDDELTTRLVEARGARFAAQFVTEACRSGGRPWEHATSTHAGAVVRLVERGDLPVPEDLGYLKDWSVYALGALTGGGELVPSHRGWCEPDTIRRRLPEHVRAGVAVGVPATGPFGTVVPAAVDRGWLVRDEAVDLVLAALDAAQRPGDRKAWAQVLTGPLGLTDGELIARADALVAVLAHGEGPVVELLAPRLIAGAPDDVLGDVLAVTLLVPTKKVLRLLLTTAAERPRPSSDVVDTVAPLVAAYLASTDRALARAAATLTEAWGMDAALVEDAPAAAGLWLATPPVWDVPRFDAGTVSGAALTEAAALLTRRPEGVVDLDVERFLALANAVAAQDRAEARTALGGARGSWVGGLRCVPAWVTGERSPLLDIPPTDAPDAWNRDGTVWGPAEAREAAVLQRLGEVPVLLSTPTWVDLRIDPADLVDRLAAYTAAGAVVSEADLYLACTRLDPTLATEQVRAALDDLPVPVVLQDGAPAAVTAGPTVRRYLDAPFPEPALRLSRDGKRWEQASLTVPPEALSTFPARQGRRRSYELPGIEVFPAWGDALRGIGHSVDAASGLVLRQYARRGTPLTPGLAVNLLGAQRGFHPAAAVDGTTAIREAWERGLLRPGVADVRLLDWAANPSSLVALARACAELAADGLLSVVWPVLDDLLLASLRAPRMLAGTAEVAETMRSLLPAVLAAVASGDADPTVLGVPGLRALAGRPGSSNAVTAARAAAAGLPAVPADPAVTAPVRVEPAASPFDAVWAPGAGTLPAVDDHATLTARWVGRDATRKLLAVDLTLPDRPHEPYRVVKEWFYDLENEGQCAARSAAGHAWLHWDETAGRLVVSPHRDWRGQTDGPLRRGDAVPPLTTSMVAVVLASLSHADHHPQELLRSGLVGSAAVALAVRALVRHPDVSPARMVRPLESDATTLPVLWPVLVESVRHAATVDGAPPHWLNRVLDVALLHAAHLREAADRGLLPGDAPTWPGLAVLAARPGSSAALRKARDLSARLLTDPGRPSSAGPLPVPVTSLDQTGRP</sequence>
<gene>
    <name evidence="3" type="ORF">FHR80_002965</name>
</gene>
<evidence type="ECO:0000313" key="3">
    <source>
        <dbReference type="EMBL" id="MBB2924037.1"/>
    </source>
</evidence>
<reference evidence="3 4" key="2">
    <citation type="submission" date="2020-08" db="EMBL/GenBank/DDBJ databases">
        <authorList>
            <person name="Partida-Martinez L."/>
            <person name="Huntemann M."/>
            <person name="Clum A."/>
            <person name="Wang J."/>
            <person name="Palaniappan K."/>
            <person name="Ritter S."/>
            <person name="Chen I.-M."/>
            <person name="Stamatis D."/>
            <person name="Reddy T."/>
            <person name="O'Malley R."/>
            <person name="Daum C."/>
            <person name="Shapiro N."/>
            <person name="Ivanova N."/>
            <person name="Kyrpides N."/>
            <person name="Woyke T."/>
        </authorList>
    </citation>
    <scope>NUCLEOTIDE SEQUENCE [LARGE SCALE GENOMIC DNA]</scope>
    <source>
        <strain evidence="3 4">RAS26</strain>
    </source>
</reference>
<evidence type="ECO:0000259" key="2">
    <source>
        <dbReference type="Pfam" id="PF25148"/>
    </source>
</evidence>
<name>A0A7W4YCU7_9CELL</name>
<organism evidence="3 4">
    <name type="scientific">Cellulomonas cellasea</name>
    <dbReference type="NCBI Taxonomy" id="43670"/>
    <lineage>
        <taxon>Bacteria</taxon>
        <taxon>Bacillati</taxon>
        <taxon>Actinomycetota</taxon>
        <taxon>Actinomycetes</taxon>
        <taxon>Micrococcales</taxon>
        <taxon>Cellulomonadaceae</taxon>
        <taxon>Cellulomonas</taxon>
    </lineage>
</organism>
<dbReference type="Pfam" id="PF25148">
    <property type="entry name" value="DUF7824"/>
    <property type="match status" value="1"/>
</dbReference>